<reference evidence="1 2" key="1">
    <citation type="submission" date="2022-11" db="EMBL/GenBank/DDBJ databases">
        <authorList>
            <person name="Mao L."/>
        </authorList>
    </citation>
    <scope>NUCLEOTIDE SEQUENCE [LARGE SCALE GENOMIC DNA]</scope>
</reference>
<proteinExistence type="predicted"/>
<evidence type="ECO:0000313" key="2">
    <source>
        <dbReference type="Proteomes" id="UP001220088"/>
    </source>
</evidence>
<organism evidence="1 2">
    <name type="scientific">Aeromonas phage phiA034</name>
    <dbReference type="NCBI Taxonomy" id="2985287"/>
    <lineage>
        <taxon>Viruses</taxon>
        <taxon>Duplodnaviria</taxon>
        <taxon>Heunggongvirae</taxon>
        <taxon>Uroviricota</taxon>
        <taxon>Caudoviricetes</taxon>
        <taxon>Casjensviridae</taxon>
        <taxon>Sharonstreetvirus</taxon>
        <taxon>Sharonstreetvirus xiamensis</taxon>
    </lineage>
</organism>
<protein>
    <submittedName>
        <fullName evidence="1">Uncharacterized protein</fullName>
    </submittedName>
</protein>
<keyword evidence="2" id="KW-1185">Reference proteome</keyword>
<name>A0AAE9YMX2_9CAUD</name>
<sequence>MRNAVSTLSASGHTNARWYTVGTIWREIEYVRRRENMALANQALMMQMVVNSAMGGKESAQELQNYIKRLTDE</sequence>
<dbReference type="Proteomes" id="UP001220088">
    <property type="component" value="Segment"/>
</dbReference>
<dbReference type="EMBL" id="OP792756">
    <property type="protein sequence ID" value="WCZ66094.1"/>
    <property type="molecule type" value="Genomic_DNA"/>
</dbReference>
<gene>
    <name evidence="1" type="ORF">phiA034_gene0011</name>
</gene>
<accession>A0AAE9YMX2</accession>
<evidence type="ECO:0000313" key="1">
    <source>
        <dbReference type="EMBL" id="WCZ66094.1"/>
    </source>
</evidence>